<keyword evidence="1" id="KW-0812">Transmembrane</keyword>
<feature type="transmembrane region" description="Helical" evidence="1">
    <location>
        <begin position="233"/>
        <end position="250"/>
    </location>
</feature>
<feature type="transmembrane region" description="Helical" evidence="1">
    <location>
        <begin position="31"/>
        <end position="50"/>
    </location>
</feature>
<dbReference type="InterPro" id="IPR002656">
    <property type="entry name" value="Acyl_transf_3_dom"/>
</dbReference>
<comment type="caution">
    <text evidence="3">The sequence shown here is derived from an EMBL/GenBank/DDBJ whole genome shotgun (WGS) entry which is preliminary data.</text>
</comment>
<reference evidence="4" key="1">
    <citation type="journal article" date="2019" name="Int. J. Syst. Evol. Microbiol.">
        <title>The Global Catalogue of Microorganisms (GCM) 10K type strain sequencing project: providing services to taxonomists for standard genome sequencing and annotation.</title>
        <authorList>
            <consortium name="The Broad Institute Genomics Platform"/>
            <consortium name="The Broad Institute Genome Sequencing Center for Infectious Disease"/>
            <person name="Wu L."/>
            <person name="Ma J."/>
        </authorList>
    </citation>
    <scope>NUCLEOTIDE SEQUENCE [LARGE SCALE GENOMIC DNA]</scope>
    <source>
        <strain evidence="4">JCM 15442</strain>
    </source>
</reference>
<protein>
    <submittedName>
        <fullName evidence="3">Acyltransferase</fullName>
    </submittedName>
</protein>
<feature type="transmembrane region" description="Helical" evidence="1">
    <location>
        <begin position="266"/>
        <end position="283"/>
    </location>
</feature>
<dbReference type="PANTHER" id="PTHR23028:SF53">
    <property type="entry name" value="ACYL_TRANSF_3 DOMAIN-CONTAINING PROTEIN"/>
    <property type="match status" value="1"/>
</dbReference>
<sequence length="388" mass="43324">MTTTQNIPQGRARIAPTADTTQQRFEQLDSLRGLAALAVVFGHLTNVFRVETGPYLATHQAIIFIQKTPLNLFIAAHEAVVLFFCLSGFVLYLPFRKNRVQPYPRYLIKRICRIYLPYLATVLLALGLVAVIPHAQQPDLSTWFNSPWQSIDMGNIMGHLLLIGVFDAALLAPVFWSLIIEMRVSLVYPLLGWFVQRQSVWLLLAATLALMIGGLGLRFVAEEMFGSTGDLDLTIIYTGCFIAGAALARFQSEVGTWVAARPRPQRVLFFVLGILLYSGTRILTFPYTFTADTIITVGSITIMAISLTSSRISHLLTRPFALWLGRISYSVYLLHVLVILTMFHLLHGLIPAWSIALIVVVLTLGLGHVFHEYVERPAMRLGKKLTKA</sequence>
<feature type="transmembrane region" description="Helical" evidence="1">
    <location>
        <begin position="320"/>
        <end position="346"/>
    </location>
</feature>
<evidence type="ECO:0000256" key="1">
    <source>
        <dbReference type="SAM" id="Phobius"/>
    </source>
</evidence>
<dbReference type="InterPro" id="IPR050879">
    <property type="entry name" value="Acyltransferase_3"/>
</dbReference>
<evidence type="ECO:0000259" key="2">
    <source>
        <dbReference type="Pfam" id="PF01757"/>
    </source>
</evidence>
<evidence type="ECO:0000313" key="3">
    <source>
        <dbReference type="EMBL" id="GGL90160.1"/>
    </source>
</evidence>
<proteinExistence type="predicted"/>
<keyword evidence="3" id="KW-0012">Acyltransferase</keyword>
<evidence type="ECO:0000313" key="4">
    <source>
        <dbReference type="Proteomes" id="UP000639973"/>
    </source>
</evidence>
<feature type="domain" description="Acyltransferase 3" evidence="2">
    <location>
        <begin position="27"/>
        <end position="366"/>
    </location>
</feature>
<keyword evidence="4" id="KW-1185">Reference proteome</keyword>
<feature type="transmembrane region" description="Helical" evidence="1">
    <location>
        <begin position="114"/>
        <end position="136"/>
    </location>
</feature>
<keyword evidence="1" id="KW-0472">Membrane</keyword>
<gene>
    <name evidence="3" type="ORF">GCM10010840_30240</name>
</gene>
<feature type="transmembrane region" description="Helical" evidence="1">
    <location>
        <begin position="352"/>
        <end position="374"/>
    </location>
</feature>
<feature type="transmembrane region" description="Helical" evidence="1">
    <location>
        <begin position="289"/>
        <end position="308"/>
    </location>
</feature>
<organism evidence="3 4">
    <name type="scientific">Deinococcus aerolatus</name>
    <dbReference type="NCBI Taxonomy" id="522487"/>
    <lineage>
        <taxon>Bacteria</taxon>
        <taxon>Thermotogati</taxon>
        <taxon>Deinococcota</taxon>
        <taxon>Deinococci</taxon>
        <taxon>Deinococcales</taxon>
        <taxon>Deinococcaceae</taxon>
        <taxon>Deinococcus</taxon>
    </lineage>
</organism>
<dbReference type="PANTHER" id="PTHR23028">
    <property type="entry name" value="ACETYLTRANSFERASE"/>
    <property type="match status" value="1"/>
</dbReference>
<dbReference type="EMBL" id="BMOL01000017">
    <property type="protein sequence ID" value="GGL90160.1"/>
    <property type="molecule type" value="Genomic_DNA"/>
</dbReference>
<keyword evidence="1" id="KW-1133">Transmembrane helix</keyword>
<dbReference type="Proteomes" id="UP000639973">
    <property type="component" value="Unassembled WGS sequence"/>
</dbReference>
<name>A0ABQ2GDX4_9DEIO</name>
<feature type="transmembrane region" description="Helical" evidence="1">
    <location>
        <begin position="200"/>
        <end position="221"/>
    </location>
</feature>
<accession>A0ABQ2GDX4</accession>
<keyword evidence="3" id="KW-0808">Transferase</keyword>
<feature type="transmembrane region" description="Helical" evidence="1">
    <location>
        <begin position="70"/>
        <end position="93"/>
    </location>
</feature>
<dbReference type="RefSeq" id="WP_188973433.1">
    <property type="nucleotide sequence ID" value="NZ_BMOL01000017.1"/>
</dbReference>
<dbReference type="GO" id="GO:0016746">
    <property type="term" value="F:acyltransferase activity"/>
    <property type="evidence" value="ECO:0007669"/>
    <property type="project" value="UniProtKB-KW"/>
</dbReference>
<feature type="transmembrane region" description="Helical" evidence="1">
    <location>
        <begin position="156"/>
        <end position="179"/>
    </location>
</feature>
<dbReference type="Pfam" id="PF01757">
    <property type="entry name" value="Acyl_transf_3"/>
    <property type="match status" value="1"/>
</dbReference>